<dbReference type="Proteomes" id="UP000642284">
    <property type="component" value="Unassembled WGS sequence"/>
</dbReference>
<feature type="domain" description="M23ase beta-sheet core" evidence="1">
    <location>
        <begin position="209"/>
        <end position="296"/>
    </location>
</feature>
<keyword evidence="3" id="KW-1185">Reference proteome</keyword>
<dbReference type="EMBL" id="JACTVJ010000050">
    <property type="protein sequence ID" value="MBC9719595.1"/>
    <property type="molecule type" value="Genomic_DNA"/>
</dbReference>
<dbReference type="PANTHER" id="PTHR21666:SF270">
    <property type="entry name" value="MUREIN HYDROLASE ACTIVATOR ENVC"/>
    <property type="match status" value="1"/>
</dbReference>
<sequence length="317" mass="34288">MPIERTAPERLLPLLTPTFTEEIPKYCACSACAAAGSAPTEECRSSVRTVRATRALTVAAVSAAVLLGVGAQPSAAEPAPAHAGWDGSKYWYKDASGWWRWTQHYDKYLRHAGHSSVGKSPAPPRTGEPTFNGTAGWDAVDHVYWFKSQGHWYWTSHRSTYEQRTGGSVASAGGKAASRPSASRGWTAPVSGYVLTGHYRQHGNWSRGYHTGTDFAVPTGTDVRSVGPGRVIAADYNRAFGYEIVVRHPDGRFSQYAHLSRIQVSVGQAVGTGQQVARSGATGNVTGPHLHFEVRNSPYFGSDIDPITYLRAKGVRV</sequence>
<reference evidence="2 3" key="1">
    <citation type="submission" date="2020-08" db="EMBL/GenBank/DDBJ databases">
        <title>Genemic of Streptomyces polyaspartic.</title>
        <authorList>
            <person name="Liu W."/>
        </authorList>
    </citation>
    <scope>NUCLEOTIDE SEQUENCE [LARGE SCALE GENOMIC DNA]</scope>
    <source>
        <strain evidence="2 3">TRM66268-LWL</strain>
    </source>
</reference>
<name>A0ABR7SVR3_9ACTN</name>
<evidence type="ECO:0000313" key="3">
    <source>
        <dbReference type="Proteomes" id="UP000642284"/>
    </source>
</evidence>
<protein>
    <submittedName>
        <fullName evidence="2">M23 family metallopeptidase</fullName>
    </submittedName>
</protein>
<organism evidence="2 3">
    <name type="scientific">Streptomyces polyasparticus</name>
    <dbReference type="NCBI Taxonomy" id="2767826"/>
    <lineage>
        <taxon>Bacteria</taxon>
        <taxon>Bacillati</taxon>
        <taxon>Actinomycetota</taxon>
        <taxon>Actinomycetes</taxon>
        <taxon>Kitasatosporales</taxon>
        <taxon>Streptomycetaceae</taxon>
        <taxon>Streptomyces</taxon>
    </lineage>
</organism>
<dbReference type="CDD" id="cd12797">
    <property type="entry name" value="M23_peptidase"/>
    <property type="match status" value="1"/>
</dbReference>
<proteinExistence type="predicted"/>
<dbReference type="SUPFAM" id="SSF51261">
    <property type="entry name" value="Duplicated hybrid motif"/>
    <property type="match status" value="1"/>
</dbReference>
<dbReference type="InterPro" id="IPR011055">
    <property type="entry name" value="Dup_hybrid_motif"/>
</dbReference>
<evidence type="ECO:0000313" key="2">
    <source>
        <dbReference type="EMBL" id="MBC9719595.1"/>
    </source>
</evidence>
<gene>
    <name evidence="2" type="ORF">H9Y04_44640</name>
</gene>
<comment type="caution">
    <text evidence="2">The sequence shown here is derived from an EMBL/GenBank/DDBJ whole genome shotgun (WGS) entry which is preliminary data.</text>
</comment>
<dbReference type="PANTHER" id="PTHR21666">
    <property type="entry name" value="PEPTIDASE-RELATED"/>
    <property type="match status" value="1"/>
</dbReference>
<dbReference type="InterPro" id="IPR050570">
    <property type="entry name" value="Cell_wall_metabolism_enzyme"/>
</dbReference>
<accession>A0ABR7SVR3</accession>
<dbReference type="Pfam" id="PF01551">
    <property type="entry name" value="Peptidase_M23"/>
    <property type="match status" value="1"/>
</dbReference>
<dbReference type="InterPro" id="IPR016047">
    <property type="entry name" value="M23ase_b-sheet_dom"/>
</dbReference>
<dbReference type="Gene3D" id="2.70.70.10">
    <property type="entry name" value="Glucose Permease (Domain IIA)"/>
    <property type="match status" value="1"/>
</dbReference>
<evidence type="ECO:0000259" key="1">
    <source>
        <dbReference type="Pfam" id="PF01551"/>
    </source>
</evidence>